<evidence type="ECO:0000256" key="1">
    <source>
        <dbReference type="SAM" id="Coils"/>
    </source>
</evidence>
<proteinExistence type="predicted"/>
<dbReference type="InterPro" id="IPR005094">
    <property type="entry name" value="Endonuclease_MobA/VirD2"/>
</dbReference>
<dbReference type="Pfam" id="PF03432">
    <property type="entry name" value="Relaxase"/>
    <property type="match status" value="1"/>
</dbReference>
<dbReference type="OrthoDB" id="9762440at2"/>
<dbReference type="EMBL" id="UGSZ01000001">
    <property type="protein sequence ID" value="SUB56963.1"/>
    <property type="molecule type" value="Genomic_DNA"/>
</dbReference>
<dbReference type="Proteomes" id="UP000255517">
    <property type="component" value="Unassembled WGS sequence"/>
</dbReference>
<dbReference type="AlphaFoldDB" id="A0A379C3Z9"/>
<feature type="coiled-coil region" evidence="1">
    <location>
        <begin position="321"/>
        <end position="355"/>
    </location>
</feature>
<evidence type="ECO:0000259" key="2">
    <source>
        <dbReference type="Pfam" id="PF03432"/>
    </source>
</evidence>
<sequence>MAVTKIHPIKSTLNLALGYIMDRDKTDEQILISSFLCNPNTAHLEFEQTGAECNSKTNVLARHLIQAFLPGEVTPDLAHEIGIQLCEEILKGEYEYILTTHIDKEHIHNHILFNNINFKTGKAYQSNKKSYHQIRNISDELCKKYHLSVIDEEYRQFKKLYSTKGKSYKEYMEFKKGTSWKYKLQVAIDKAILKSNSYEDFLKIMESYNYEIKFGKYLSFKHKCQTRFTRAKTIGINYSEEKIRERIKSPDKYIIHNSTYNLEKKSLKHRSLVSINKNPKVKKSVGYEVWANRFNMKLTAETLNELRKYNIKDYSELESLIQNQATERQNILTEIKNVEIEMDEIKEVVEDLHILKIYKKTYDAYHSDPNDKDFYETYKYQITLYEKAYKNLLENDLINYNIYSLSEKFKKLSLDKYKKMEDYERLTDKINKCYSLKKTIEQYQEINKERF</sequence>
<dbReference type="RefSeq" id="WP_019035145.1">
    <property type="nucleotide sequence ID" value="NZ_UGSZ01000001.1"/>
</dbReference>
<gene>
    <name evidence="3" type="ORF">NCTC13149_00778</name>
</gene>
<protein>
    <submittedName>
        <fullName evidence="3">Relaxase/Mobilisation nuclease domain</fullName>
    </submittedName>
</protein>
<keyword evidence="1" id="KW-0175">Coiled coil</keyword>
<evidence type="ECO:0000313" key="3">
    <source>
        <dbReference type="EMBL" id="SUB56963.1"/>
    </source>
</evidence>
<feature type="domain" description="MobA/VirD2-like nuclease" evidence="2">
    <location>
        <begin position="19"/>
        <end position="147"/>
    </location>
</feature>
<accession>A0A379C3Z9</accession>
<name>A0A379C3Z9_9FIRM</name>
<evidence type="ECO:0000313" key="4">
    <source>
        <dbReference type="Proteomes" id="UP000255517"/>
    </source>
</evidence>
<organism evidence="3 4">
    <name type="scientific">Peptoniphilus lacrimalis</name>
    <dbReference type="NCBI Taxonomy" id="33031"/>
    <lineage>
        <taxon>Bacteria</taxon>
        <taxon>Bacillati</taxon>
        <taxon>Bacillota</taxon>
        <taxon>Tissierellia</taxon>
        <taxon>Tissierellales</taxon>
        <taxon>Peptoniphilaceae</taxon>
        <taxon>Peptoniphilus</taxon>
    </lineage>
</organism>
<reference evidence="3 4" key="1">
    <citation type="submission" date="2018-06" db="EMBL/GenBank/DDBJ databases">
        <authorList>
            <consortium name="Pathogen Informatics"/>
            <person name="Doyle S."/>
        </authorList>
    </citation>
    <scope>NUCLEOTIDE SEQUENCE [LARGE SCALE GENOMIC DNA]</scope>
    <source>
        <strain evidence="3 4">NCTC13149</strain>
    </source>
</reference>
<dbReference type="STRING" id="1122949.GCA_000378725_01498"/>